<dbReference type="RefSeq" id="WP_196273401.1">
    <property type="nucleotide sequence ID" value="NZ_JADQDO010000013.1"/>
</dbReference>
<dbReference type="InterPro" id="IPR029058">
    <property type="entry name" value="AB_hydrolase_fold"/>
</dbReference>
<dbReference type="EMBL" id="JADQDO010000013">
    <property type="protein sequence ID" value="MBF9235406.1"/>
    <property type="molecule type" value="Genomic_DNA"/>
</dbReference>
<gene>
    <name evidence="2" type="ORF">I2H38_18750</name>
</gene>
<keyword evidence="1" id="KW-0812">Transmembrane</keyword>
<protein>
    <recommendedName>
        <fullName evidence="4">Alpha/beta hydrolase</fullName>
    </recommendedName>
</protein>
<evidence type="ECO:0000313" key="3">
    <source>
        <dbReference type="Proteomes" id="UP000599312"/>
    </source>
</evidence>
<feature type="transmembrane region" description="Helical" evidence="1">
    <location>
        <begin position="598"/>
        <end position="618"/>
    </location>
</feature>
<proteinExistence type="predicted"/>
<accession>A0A931BR72</accession>
<keyword evidence="3" id="KW-1185">Reference proteome</keyword>
<reference evidence="2" key="1">
    <citation type="submission" date="2020-11" db="EMBL/GenBank/DDBJ databases">
        <authorList>
            <person name="Kim M.K."/>
        </authorList>
    </citation>
    <scope>NUCLEOTIDE SEQUENCE</scope>
    <source>
        <strain evidence="2">BT350</strain>
    </source>
</reference>
<feature type="transmembrane region" description="Helical" evidence="1">
    <location>
        <begin position="624"/>
        <end position="642"/>
    </location>
</feature>
<dbReference type="SUPFAM" id="SSF53474">
    <property type="entry name" value="alpha/beta-Hydrolases"/>
    <property type="match status" value="2"/>
</dbReference>
<keyword evidence="1" id="KW-1133">Transmembrane helix</keyword>
<name>A0A931BR72_9HYPH</name>
<evidence type="ECO:0000313" key="2">
    <source>
        <dbReference type="EMBL" id="MBF9235406.1"/>
    </source>
</evidence>
<comment type="caution">
    <text evidence="2">The sequence shown here is derived from an EMBL/GenBank/DDBJ whole genome shotgun (WGS) entry which is preliminary data.</text>
</comment>
<dbReference type="Proteomes" id="UP000599312">
    <property type="component" value="Unassembled WGS sequence"/>
</dbReference>
<dbReference type="Gene3D" id="3.40.50.1820">
    <property type="entry name" value="alpha/beta hydrolase"/>
    <property type="match status" value="1"/>
</dbReference>
<organism evidence="2 3">
    <name type="scientific">Microvirga alba</name>
    <dbReference type="NCBI Taxonomy" id="2791025"/>
    <lineage>
        <taxon>Bacteria</taxon>
        <taxon>Pseudomonadati</taxon>
        <taxon>Pseudomonadota</taxon>
        <taxon>Alphaproteobacteria</taxon>
        <taxon>Hyphomicrobiales</taxon>
        <taxon>Methylobacteriaceae</taxon>
        <taxon>Microvirga</taxon>
    </lineage>
</organism>
<evidence type="ECO:0008006" key="4">
    <source>
        <dbReference type="Google" id="ProtNLM"/>
    </source>
</evidence>
<evidence type="ECO:0000256" key="1">
    <source>
        <dbReference type="SAM" id="Phobius"/>
    </source>
</evidence>
<keyword evidence="1" id="KW-0472">Membrane</keyword>
<dbReference type="AlphaFoldDB" id="A0A931BR72"/>
<sequence>MESQLTKRGSRRELAIVLHGPHGNPEEMQGVFTAVEERSEDIDILAPVLPYGGFFGLFRTTPVEQIVRDVVEEIDKALADREKRGDGGVYERLILVGYSCGAVIARKVAVVVHGETASAPFAKDLKGLERTWAGSIERIILLAGMSRGWAPEIARDWWQSTFWTLGSWYCAIVAMLRLPVPTLYAMRQGQPFIVQTRLEWLALMRSSRLVEKRAARARELRRRGGRFSTCETVPPIFVVQLLGAIDDLVSPDDAVDIVVHKGDNASFVLIETPDTTHHGAINMRKPDKDQRKMLEGALGSVLAPGAKSLADICREFTLADQARFLLLAKAAGDSHDDLRKIAVARAHMADTLSATPDDMVTDVIFVIHGIRDKGFWTHKIARAVKLEAEREQRVFRSFTGTYGYFAIFPFVAPWVRHWKTGWLMDHYVLMRALYPEAKFSYVGHSNGTYLLGHALLHYPAAKFHHVVFAGSVVRCDFPWSALLPDKSASTPGQVDKILNYVATKDWVVAIFAKAFQTFPAMFDIGSAGYDGFDEHRRETRHPDLHEAKFVVGTHGAGIREAHWNDIARFIVKGEPPTSDAPREAPPEWKAVQPRLLRLASFGAPALFVVWVLLGALFIWSLVTIAWAAWLPVLYCVAVYLFVTRF</sequence>